<sequence length="60" mass="6889">MIEHFFSCPYCSESISVLIDTSIHQQSYIEDCEVCCNPMEIKVRIENGELTEFDAQNIGQ</sequence>
<organism evidence="1 2">
    <name type="scientific">Cryomorpha ignava</name>
    <dbReference type="NCBI Taxonomy" id="101383"/>
    <lineage>
        <taxon>Bacteria</taxon>
        <taxon>Pseudomonadati</taxon>
        <taxon>Bacteroidota</taxon>
        <taxon>Flavobacteriia</taxon>
        <taxon>Flavobacteriales</taxon>
        <taxon>Cryomorphaceae</taxon>
        <taxon>Cryomorpha</taxon>
    </lineage>
</organism>
<evidence type="ECO:0000313" key="2">
    <source>
        <dbReference type="Proteomes" id="UP000486602"/>
    </source>
</evidence>
<reference evidence="1 2" key="1">
    <citation type="submission" date="2020-02" db="EMBL/GenBank/DDBJ databases">
        <title>Out from the shadows clarifying the taxonomy of the family Cryomorphaceae and related taxa by utilizing the GTDB taxonomic framework.</title>
        <authorList>
            <person name="Bowman J.P."/>
        </authorList>
    </citation>
    <scope>NUCLEOTIDE SEQUENCE [LARGE SCALE GENOMIC DNA]</scope>
    <source>
        <strain evidence="1 2">QSSC 1-22</strain>
    </source>
</reference>
<gene>
    <name evidence="1" type="ORF">G3O08_16580</name>
</gene>
<proteinExistence type="predicted"/>
<keyword evidence="2" id="KW-1185">Reference proteome</keyword>
<dbReference type="RefSeq" id="WP_163286577.1">
    <property type="nucleotide sequence ID" value="NZ_JAAGVY010000041.1"/>
</dbReference>
<dbReference type="SUPFAM" id="SSF57783">
    <property type="entry name" value="Zinc beta-ribbon"/>
    <property type="match status" value="1"/>
</dbReference>
<dbReference type="Pfam" id="PF14255">
    <property type="entry name" value="Zn_ribbon_21"/>
    <property type="match status" value="1"/>
</dbReference>
<dbReference type="AlphaFoldDB" id="A0A7K3WU91"/>
<evidence type="ECO:0000313" key="1">
    <source>
        <dbReference type="EMBL" id="NEN25118.1"/>
    </source>
</evidence>
<dbReference type="Proteomes" id="UP000486602">
    <property type="component" value="Unassembled WGS sequence"/>
</dbReference>
<comment type="caution">
    <text evidence="1">The sequence shown here is derived from an EMBL/GenBank/DDBJ whole genome shotgun (WGS) entry which is preliminary data.</text>
</comment>
<name>A0A7K3WU91_9FLAO</name>
<dbReference type="EMBL" id="JAAGVY010000041">
    <property type="protein sequence ID" value="NEN25118.1"/>
    <property type="molecule type" value="Genomic_DNA"/>
</dbReference>
<accession>A0A7K3WU91</accession>
<protein>
    <submittedName>
        <fullName evidence="1">CPXCG motif-containing cysteine-rich protein</fullName>
    </submittedName>
</protein>
<dbReference type="InterPro" id="IPR025990">
    <property type="entry name" value="zinc_ribbon_bacterial"/>
</dbReference>